<organism evidence="1 2">
    <name type="scientific">Mycobacterium xenopi</name>
    <dbReference type="NCBI Taxonomy" id="1789"/>
    <lineage>
        <taxon>Bacteria</taxon>
        <taxon>Bacillati</taxon>
        <taxon>Actinomycetota</taxon>
        <taxon>Actinomycetes</taxon>
        <taxon>Mycobacteriales</taxon>
        <taxon>Mycobacteriaceae</taxon>
        <taxon>Mycobacterium</taxon>
    </lineage>
</organism>
<reference evidence="1 2" key="1">
    <citation type="submission" date="2019-12" db="EMBL/GenBank/DDBJ databases">
        <title>Complete genome sequence of Mycolicibacterium xenopi str. JCM15661T.</title>
        <authorList>
            <person name="Yoshida M."/>
            <person name="Fukano H."/>
            <person name="Asakura T."/>
            <person name="Hoshino Y."/>
        </authorList>
    </citation>
    <scope>NUCLEOTIDE SEQUENCE [LARGE SCALE GENOMIC DNA]</scope>
    <source>
        <strain evidence="1 2">JCM 15661T</strain>
    </source>
</reference>
<dbReference type="AlphaFoldDB" id="A0AAD1H237"/>
<dbReference type="PANTHER" id="PTHR42877">
    <property type="entry name" value="L-ORNITHINE N(5)-MONOOXYGENASE-RELATED"/>
    <property type="match status" value="1"/>
</dbReference>
<evidence type="ECO:0000313" key="2">
    <source>
        <dbReference type="Proteomes" id="UP000464624"/>
    </source>
</evidence>
<dbReference type="EMBL" id="AP022314">
    <property type="protein sequence ID" value="BBU23030.1"/>
    <property type="molecule type" value="Genomic_DNA"/>
</dbReference>
<sequence length="277" mass="31210">MQNPPIDEADRTRYRADPSVLTALRDELNSGFVQSFANAVVDADSPQLKQLQQAARANLEDNVADPVLREKLRPDYRAGCKRLIISPNFYDAIQRPNARLVTEPIARVEPEGVRTVDGELHRLDVLVLATGFRVDRFLRPIQVVGRDGVRLDDVWAQRPFAYLSVSVPNFPNLFMLNGPNGPVGNFSLIDVAEAQFAYLMQLIEALGDGRYRTISASTEATARFEDARARASAKTVWVTGCRSWYLDDRGLPAVWPWSFTRFREVMARPELADYDLV</sequence>
<name>A0AAD1H237_MYCXE</name>
<dbReference type="InterPro" id="IPR036188">
    <property type="entry name" value="FAD/NAD-bd_sf"/>
</dbReference>
<proteinExistence type="predicted"/>
<dbReference type="Gene3D" id="3.50.50.60">
    <property type="entry name" value="FAD/NAD(P)-binding domain"/>
    <property type="match status" value="1"/>
</dbReference>
<dbReference type="Proteomes" id="UP000464624">
    <property type="component" value="Chromosome"/>
</dbReference>
<accession>A0AAD1H237</accession>
<dbReference type="InterPro" id="IPR051209">
    <property type="entry name" value="FAD-bind_Monooxygenase_sf"/>
</dbReference>
<protein>
    <recommendedName>
        <fullName evidence="3">4-hydroxyacetophenone monooxygenase</fullName>
    </recommendedName>
</protein>
<dbReference type="PANTHER" id="PTHR42877:SF4">
    <property type="entry name" value="FAD_NAD(P)-BINDING DOMAIN-CONTAINING PROTEIN-RELATED"/>
    <property type="match status" value="1"/>
</dbReference>
<gene>
    <name evidence="1" type="ORF">MYXE_28200</name>
</gene>
<dbReference type="KEGG" id="mxe:MYXE_28200"/>
<evidence type="ECO:0008006" key="3">
    <source>
        <dbReference type="Google" id="ProtNLM"/>
    </source>
</evidence>
<evidence type="ECO:0000313" key="1">
    <source>
        <dbReference type="EMBL" id="BBU23030.1"/>
    </source>
</evidence>
<dbReference type="SUPFAM" id="SSF51905">
    <property type="entry name" value="FAD/NAD(P)-binding domain"/>
    <property type="match status" value="1"/>
</dbReference>